<dbReference type="EMBL" id="CP000089">
    <property type="protein sequence ID" value="AAZ46461.1"/>
    <property type="molecule type" value="Genomic_DNA"/>
</dbReference>
<dbReference type="eggNOG" id="ENOG5031GIG">
    <property type="taxonomic scope" value="Bacteria"/>
</dbReference>
<dbReference type="AlphaFoldDB" id="Q47FC0"/>
<reference evidence="1" key="1">
    <citation type="submission" date="2005-08" db="EMBL/GenBank/DDBJ databases">
        <title>Complete sequence of Dechloromonas aromatica RCB.</title>
        <authorList>
            <person name="Salinero K.K."/>
            <person name="Copeland A."/>
            <person name="Lucas S."/>
            <person name="Lapidus A."/>
            <person name="Barry K."/>
            <person name="Detter J.C."/>
            <person name="Glavina T."/>
            <person name="Hammon N."/>
            <person name="Israni S."/>
            <person name="Pitluck S."/>
            <person name="Di Bartolo G."/>
            <person name="Trong S."/>
            <person name="Schmutz J."/>
            <person name="Larimer F."/>
            <person name="Land M."/>
            <person name="Ivanova N."/>
            <person name="Richardson P."/>
        </authorList>
    </citation>
    <scope>NUCLEOTIDE SEQUENCE</scope>
    <source>
        <strain evidence="1">RCB</strain>
    </source>
</reference>
<dbReference type="HOGENOM" id="CLU_1701356_0_0_4"/>
<proteinExistence type="predicted"/>
<accession>Q47FC0</accession>
<sequence>MIRKSYMTRFADPAVLACPHCDEPMLQPRLASINNYGATIWSDGFTSIIGFGRGQEIAARPSCEGIFWLEEATRIGIMHHEPESTEWPAWKRVLGHFSKEDASILAKERAWKTIPDSWHWAGKIESLRGRELLWALEHGLGNTPERVMKLRRKL</sequence>
<evidence type="ECO:0000313" key="1">
    <source>
        <dbReference type="EMBL" id="AAZ46461.1"/>
    </source>
</evidence>
<name>Q47FC0_DECAR</name>
<gene>
    <name evidence="1" type="ordered locus">Daro_1714</name>
</gene>
<protein>
    <submittedName>
        <fullName evidence="1">Uncharacterized protein</fullName>
    </submittedName>
</protein>
<dbReference type="KEGG" id="dar:Daro_1714"/>
<organism evidence="1">
    <name type="scientific">Dechloromonas aromatica (strain RCB)</name>
    <dbReference type="NCBI Taxonomy" id="159087"/>
    <lineage>
        <taxon>Bacteria</taxon>
        <taxon>Pseudomonadati</taxon>
        <taxon>Pseudomonadota</taxon>
        <taxon>Betaproteobacteria</taxon>
        <taxon>Rhodocyclales</taxon>
        <taxon>Azonexaceae</taxon>
        <taxon>Dechloromonas</taxon>
    </lineage>
</organism>